<dbReference type="GO" id="GO:0016829">
    <property type="term" value="F:lyase activity"/>
    <property type="evidence" value="ECO:0007669"/>
    <property type="project" value="UniProtKB-KW"/>
</dbReference>
<evidence type="ECO:0000313" key="14">
    <source>
        <dbReference type="EMBL" id="KAK4885092.1"/>
    </source>
</evidence>
<evidence type="ECO:0000256" key="4">
    <source>
        <dbReference type="ARBA" id="ARBA00022722"/>
    </source>
</evidence>
<keyword evidence="4 11" id="KW-0540">Nuclease</keyword>
<evidence type="ECO:0000256" key="9">
    <source>
        <dbReference type="ARBA" id="ARBA00023211"/>
    </source>
</evidence>
<keyword evidence="7 11" id="KW-0378">Hydrolase</keyword>
<gene>
    <name evidence="14" type="ORF">RN001_001363</name>
</gene>
<evidence type="ECO:0000256" key="7">
    <source>
        <dbReference type="ARBA" id="ARBA00022801"/>
    </source>
</evidence>
<dbReference type="GO" id="GO:0004521">
    <property type="term" value="F:RNA endonuclease activity"/>
    <property type="evidence" value="ECO:0007669"/>
    <property type="project" value="UniProtKB-UniRule"/>
</dbReference>
<dbReference type="PROSITE" id="PS51959">
    <property type="entry name" value="ENDOU"/>
    <property type="match status" value="1"/>
</dbReference>
<comment type="caution">
    <text evidence="14">The sequence shown here is derived from an EMBL/GenBank/DDBJ whole genome shotgun (WGS) entry which is preliminary data.</text>
</comment>
<dbReference type="GO" id="GO:0046872">
    <property type="term" value="F:metal ion binding"/>
    <property type="evidence" value="ECO:0007669"/>
    <property type="project" value="UniProtKB-UniRule"/>
</dbReference>
<reference evidence="15" key="1">
    <citation type="submission" date="2023-01" db="EMBL/GenBank/DDBJ databases">
        <title>Key to firefly adult light organ development and bioluminescence: homeobox transcription factors regulate luciferase expression and transportation to peroxisome.</title>
        <authorList>
            <person name="Fu X."/>
        </authorList>
    </citation>
    <scope>NUCLEOTIDE SEQUENCE [LARGE SCALE GENOMIC DNA]</scope>
</reference>
<evidence type="ECO:0000313" key="15">
    <source>
        <dbReference type="Proteomes" id="UP001353858"/>
    </source>
</evidence>
<name>A0AAN7SJJ3_9COLE</name>
<evidence type="ECO:0000256" key="10">
    <source>
        <dbReference type="ARBA" id="ARBA00023239"/>
    </source>
</evidence>
<evidence type="ECO:0000259" key="13">
    <source>
        <dbReference type="PROSITE" id="PS51959"/>
    </source>
</evidence>
<keyword evidence="6 11" id="KW-0255">Endonuclease</keyword>
<evidence type="ECO:0000256" key="6">
    <source>
        <dbReference type="ARBA" id="ARBA00022759"/>
    </source>
</evidence>
<feature type="region of interest" description="Disordered" evidence="12">
    <location>
        <begin position="74"/>
        <end position="117"/>
    </location>
</feature>
<evidence type="ECO:0000256" key="11">
    <source>
        <dbReference type="RuleBase" id="RU367085"/>
    </source>
</evidence>
<evidence type="ECO:0000256" key="3">
    <source>
        <dbReference type="ARBA" id="ARBA00011245"/>
    </source>
</evidence>
<feature type="chain" id="PRO_5042666402" description="EndoU domain-containing protein" evidence="11">
    <location>
        <begin position="21"/>
        <end position="389"/>
    </location>
</feature>
<evidence type="ECO:0000256" key="8">
    <source>
        <dbReference type="ARBA" id="ARBA00022884"/>
    </source>
</evidence>
<accession>A0AAN7SJJ3</accession>
<dbReference type="InterPro" id="IPR037227">
    <property type="entry name" value="EndoU-like"/>
</dbReference>
<keyword evidence="11" id="KW-0732">Signal</keyword>
<dbReference type="PANTHER" id="PTHR12439">
    <property type="entry name" value="PLACENTAL PROTEIN 11-RELATED"/>
    <property type="match status" value="1"/>
</dbReference>
<dbReference type="InterPro" id="IPR018998">
    <property type="entry name" value="EndoU_C"/>
</dbReference>
<protein>
    <recommendedName>
        <fullName evidence="13">EndoU domain-containing protein</fullName>
    </recommendedName>
</protein>
<dbReference type="SUPFAM" id="SSF142877">
    <property type="entry name" value="EndoU-like"/>
    <property type="match status" value="1"/>
</dbReference>
<keyword evidence="8 11" id="KW-0694">RNA-binding</keyword>
<evidence type="ECO:0000256" key="12">
    <source>
        <dbReference type="SAM" id="MobiDB-lite"/>
    </source>
</evidence>
<comment type="similarity">
    <text evidence="2 11">Belongs to the ENDOU family.</text>
</comment>
<feature type="domain" description="EndoU" evidence="13">
    <location>
        <begin position="126"/>
        <end position="389"/>
    </location>
</feature>
<dbReference type="GO" id="GO:0003723">
    <property type="term" value="F:RNA binding"/>
    <property type="evidence" value="ECO:0007669"/>
    <property type="project" value="UniProtKB-UniRule"/>
</dbReference>
<dbReference type="Pfam" id="PF09412">
    <property type="entry name" value="XendoU"/>
    <property type="match status" value="1"/>
</dbReference>
<proteinExistence type="inferred from homology"/>
<dbReference type="Proteomes" id="UP001353858">
    <property type="component" value="Unassembled WGS sequence"/>
</dbReference>
<keyword evidence="15" id="KW-1185">Reference proteome</keyword>
<keyword evidence="10" id="KW-0456">Lyase</keyword>
<dbReference type="InterPro" id="IPR039787">
    <property type="entry name" value="ENDOU"/>
</dbReference>
<evidence type="ECO:0000256" key="1">
    <source>
        <dbReference type="ARBA" id="ARBA00001936"/>
    </source>
</evidence>
<keyword evidence="9 11" id="KW-0464">Manganese</keyword>
<feature type="compositionally biased region" description="Polar residues" evidence="12">
    <location>
        <begin position="96"/>
        <end position="106"/>
    </location>
</feature>
<evidence type="ECO:0000256" key="5">
    <source>
        <dbReference type="ARBA" id="ARBA00022723"/>
    </source>
</evidence>
<comment type="subunit">
    <text evidence="3 11">Monomer.</text>
</comment>
<dbReference type="EMBL" id="JARPUR010000001">
    <property type="protein sequence ID" value="KAK4885092.1"/>
    <property type="molecule type" value="Genomic_DNA"/>
</dbReference>
<dbReference type="PANTHER" id="PTHR12439:SF42">
    <property type="entry name" value="ENDORIBONUCLEASE-RELATED"/>
    <property type="match status" value="1"/>
</dbReference>
<comment type="cofactor">
    <cofactor evidence="1 11">
        <name>Mn(2+)</name>
        <dbReference type="ChEBI" id="CHEBI:29035"/>
    </cofactor>
</comment>
<dbReference type="GO" id="GO:0016787">
    <property type="term" value="F:hydrolase activity"/>
    <property type="evidence" value="ECO:0007669"/>
    <property type="project" value="UniProtKB-KW"/>
</dbReference>
<dbReference type="CDD" id="cd21159">
    <property type="entry name" value="XendoU"/>
    <property type="match status" value="1"/>
</dbReference>
<evidence type="ECO:0000256" key="2">
    <source>
        <dbReference type="ARBA" id="ARBA00010168"/>
    </source>
</evidence>
<keyword evidence="5 11" id="KW-0479">Metal-binding</keyword>
<organism evidence="14 15">
    <name type="scientific">Aquatica leii</name>
    <dbReference type="NCBI Taxonomy" id="1421715"/>
    <lineage>
        <taxon>Eukaryota</taxon>
        <taxon>Metazoa</taxon>
        <taxon>Ecdysozoa</taxon>
        <taxon>Arthropoda</taxon>
        <taxon>Hexapoda</taxon>
        <taxon>Insecta</taxon>
        <taxon>Pterygota</taxon>
        <taxon>Neoptera</taxon>
        <taxon>Endopterygota</taxon>
        <taxon>Coleoptera</taxon>
        <taxon>Polyphaga</taxon>
        <taxon>Elateriformia</taxon>
        <taxon>Elateroidea</taxon>
        <taxon>Lampyridae</taxon>
        <taxon>Luciolinae</taxon>
        <taxon>Aquatica</taxon>
    </lineage>
</organism>
<feature type="signal peptide" evidence="11">
    <location>
        <begin position="1"/>
        <end position="20"/>
    </location>
</feature>
<sequence length="389" mass="44637">MTFISCVFIILTVIIYDITCLDSTFSGHNNNSWSFETQHSTWFNSSSSLNQLPFNENARAIPFNLSQNAWPPIRAPQPLQPDSTWIPNNRRHRPKNNTINNMSNFHSLGPNKKNDNKTNQATYTVEDNELREFSEELLRIDTNNAARYVTANFQGKTTSSSKEDKAPLPLLALQSNVNQIPTISKLKRLHDNYIVYVDQNEQVTSGERQEEDDMLNAFLSTQVMEYTRNFLVEKGRITNDPAEFKAILKEIWFTLYSRSKGRLGSSGFEHIFLGEIRNTEVTGFHNWVYFNNQEINNNVDYLGYLKIVTLGNKGYILKHHFKFHGADKPVDSMFIGTSPELEMALYSTCFLLRPDQICPLQLAGKNFIVRAFTFNYNGKKLIGSAFPEI</sequence>
<dbReference type="AlphaFoldDB" id="A0AAN7SJJ3"/>